<dbReference type="EMBL" id="KZ819949">
    <property type="protein sequence ID" value="PWN50280.1"/>
    <property type="molecule type" value="Genomic_DNA"/>
</dbReference>
<dbReference type="Proteomes" id="UP000245626">
    <property type="component" value="Unassembled WGS sequence"/>
</dbReference>
<evidence type="ECO:0000313" key="1">
    <source>
        <dbReference type="EMBL" id="PWN50280.1"/>
    </source>
</evidence>
<sequence length="1167" mass="130720">MVNRLKSTLQKASYFLQEQDGYPFIGSLVLIFELFFNSAIVKYVKYTEIDFKTYLGQAQIFLDGQRNYDLLEPEGGTGPCVYPAGHLYFFSAVHWLTSGGKDILSGQILFGIIYLLTLVLVFDLYRQAKAPPYLLIPLSMSKRLHSIYVLRLFNDPVAMLCLYASLCLVCRRRWVGASFLFSLALSIKMNILLFLPAMGIMMFRDIGFRASIARGLFVILMTQVLVSIPFVLESPDAYLSHSFDLSRQFLYKWTVNFRFVSEEVFLSPSFSKILLSIHFTLLMSFATFRWSGLGTHGLAWIRTSWDGDRNTPSSKEMIIALSTCNLIGVLCSRSLHYQFYSWYFHQVPLLTWHSRLPTILKVSLPLAIEASWNTFPSTVLSSTILAMAHLILLLGLWFSKSSSQDFPKETSQTSDLQEKVSANQDSTAEGLVQDQGLESRRRKEAAFDRNEASDGKRTISSAYKRRIQIRRRLFLFVGKAMPLISLLAVIVALAILVMLPWPKPPFTRGVYVDENALQPGQAKVYWDYFDVTYADMISEKVERLGRHGDSRTRAAFVQSELSSYGLAAHMQNYNFSLPCRTGEIACVAESIIGYNAYARSISPRVDGREAIVLSASWKSRYEGSEPKHTDMPAEMGRGGKRTNVRGVASLLALARYLSKQAFWSKDLIFVVSDGYLEGMQAWTSSYFGQDQPNLTSEPIQDSGSQIWNALAIDYPTDSFSSLSIFYEGPNGHLPNLDVYNTLQRVVERVGGIPFGPHSHHERHDGSYIQKVLDPVGSFFSLPWLNHGSLQVYESGIRSAAAQMSVQSANRPSGVHGLFHRFHVDAITLYAVPARGPYGFYHMGRIVESYTRSMSNLLERLHHSQFFYLLVNPRRFAPLGMVILVPLMISIALTFIGLLEWHTEARRCAEDKAIVKMQAMRNIGLSSDPQSGNSTVGARTKFMSSNQDFLKDLMLYQAGNQAASRPVLPAIGCIVTCQFVGLVMMAWLTRLEFHSLLEGSTFWRLVASFSLVTMLSPLMIAAAASQWSGPKIEGIRPRNNLAPLIHAFALLQAGMMIAVLSLLNFSCAIAMGLTLGPAVAMGSYRKISGRTDLHFFMMLLRFILLLSFSPPGMLLIARQAFGLPFSVFLQPLLDWHIFRGAALPVGLLGYYPLILQALVTVSSSLLSS</sequence>
<keyword evidence="2" id="KW-1185">Reference proteome</keyword>
<protein>
    <submittedName>
        <fullName evidence="1">ALG3-domain-containing protein</fullName>
    </submittedName>
</protein>
<reference evidence="1 2" key="1">
    <citation type="journal article" date="2018" name="Mol. Biol. Evol.">
        <title>Broad Genomic Sampling Reveals a Smut Pathogenic Ancestry of the Fungal Clade Ustilaginomycotina.</title>
        <authorList>
            <person name="Kijpornyongpan T."/>
            <person name="Mondo S.J."/>
            <person name="Barry K."/>
            <person name="Sandor L."/>
            <person name="Lee J."/>
            <person name="Lipzen A."/>
            <person name="Pangilinan J."/>
            <person name="LaButti K."/>
            <person name="Hainaut M."/>
            <person name="Henrissat B."/>
            <person name="Grigoriev I.V."/>
            <person name="Spatafora J.W."/>
            <person name="Aime M.C."/>
        </authorList>
    </citation>
    <scope>NUCLEOTIDE SEQUENCE [LARGE SCALE GENOMIC DNA]</scope>
    <source>
        <strain evidence="1 2">SA 807</strain>
    </source>
</reference>
<name>A0ACD0NX18_9BASI</name>
<accession>A0ACD0NX18</accession>
<gene>
    <name evidence="1" type="ORF">IE53DRAFT_387430</name>
</gene>
<proteinExistence type="predicted"/>
<organism evidence="1 2">
    <name type="scientific">Violaceomyces palustris</name>
    <dbReference type="NCBI Taxonomy" id="1673888"/>
    <lineage>
        <taxon>Eukaryota</taxon>
        <taxon>Fungi</taxon>
        <taxon>Dikarya</taxon>
        <taxon>Basidiomycota</taxon>
        <taxon>Ustilaginomycotina</taxon>
        <taxon>Ustilaginomycetes</taxon>
        <taxon>Violaceomycetales</taxon>
        <taxon>Violaceomycetaceae</taxon>
        <taxon>Violaceomyces</taxon>
    </lineage>
</organism>
<evidence type="ECO:0000313" key="2">
    <source>
        <dbReference type="Proteomes" id="UP000245626"/>
    </source>
</evidence>